<gene>
    <name evidence="2" type="ORF">QWY28_03635</name>
</gene>
<comment type="caution">
    <text evidence="2">The sequence shown here is derived from an EMBL/GenBank/DDBJ whole genome shotgun (WGS) entry which is preliminary data.</text>
</comment>
<keyword evidence="1" id="KW-0732">Signal</keyword>
<organism evidence="2 3">
    <name type="scientific">Nocardioides oceani</name>
    <dbReference type="NCBI Taxonomy" id="3058369"/>
    <lineage>
        <taxon>Bacteria</taxon>
        <taxon>Bacillati</taxon>
        <taxon>Actinomycetota</taxon>
        <taxon>Actinomycetes</taxon>
        <taxon>Propionibacteriales</taxon>
        <taxon>Nocardioidaceae</taxon>
        <taxon>Nocardioides</taxon>
    </lineage>
</organism>
<reference evidence="2" key="1">
    <citation type="submission" date="2023-06" db="EMBL/GenBank/DDBJ databases">
        <title>Draft genome sequence of Nocardioides sp. SOB77.</title>
        <authorList>
            <person name="Zhang G."/>
        </authorList>
    </citation>
    <scope>NUCLEOTIDE SEQUENCE</scope>
    <source>
        <strain evidence="2">SOB77</strain>
    </source>
</reference>
<dbReference type="PROSITE" id="PS51257">
    <property type="entry name" value="PROKAR_LIPOPROTEIN"/>
    <property type="match status" value="1"/>
</dbReference>
<feature type="chain" id="PRO_5045998482" evidence="1">
    <location>
        <begin position="21"/>
        <end position="173"/>
    </location>
</feature>
<evidence type="ECO:0000313" key="2">
    <source>
        <dbReference type="EMBL" id="MDN4172026.1"/>
    </source>
</evidence>
<protein>
    <submittedName>
        <fullName evidence="2">DUF4333 domain-containing protein</fullName>
    </submittedName>
</protein>
<sequence length="173" mass="17880">MRRLLLPVAAPAAVLVTAMALGGCGTEDADLSADALADEVAALYPGAGDARVDVRCDGPLAAQVGATQDCRLAVRRDLATVRATVTRESDDGLEFTTVPVVPADRVARTVLRGLGEEGYVVGEVVCAEELVGVVGESVACRAGPPDGGRRTEVEATVRAVDGLDVRIRFRLPG</sequence>
<evidence type="ECO:0000313" key="3">
    <source>
        <dbReference type="Proteomes" id="UP001168620"/>
    </source>
</evidence>
<dbReference type="RefSeq" id="WP_300950937.1">
    <property type="nucleotide sequence ID" value="NZ_JAUHJQ010000001.1"/>
</dbReference>
<keyword evidence="3" id="KW-1185">Reference proteome</keyword>
<name>A0ABT8FBI9_9ACTN</name>
<dbReference type="Proteomes" id="UP001168620">
    <property type="component" value="Unassembled WGS sequence"/>
</dbReference>
<evidence type="ECO:0000256" key="1">
    <source>
        <dbReference type="SAM" id="SignalP"/>
    </source>
</evidence>
<proteinExistence type="predicted"/>
<accession>A0ABT8FBI9</accession>
<feature type="signal peptide" evidence="1">
    <location>
        <begin position="1"/>
        <end position="20"/>
    </location>
</feature>
<dbReference type="EMBL" id="JAUHJQ010000001">
    <property type="protein sequence ID" value="MDN4172026.1"/>
    <property type="molecule type" value="Genomic_DNA"/>
</dbReference>